<gene>
    <name evidence="2" type="ORF">J2S35_001166</name>
</gene>
<feature type="compositionally biased region" description="Gly residues" evidence="1">
    <location>
        <begin position="135"/>
        <end position="150"/>
    </location>
</feature>
<name>A0AAE3YHP3_9MICC</name>
<dbReference type="EMBL" id="JAVDUI010000001">
    <property type="protein sequence ID" value="MDR6892226.1"/>
    <property type="molecule type" value="Genomic_DNA"/>
</dbReference>
<keyword evidence="3" id="KW-1185">Reference proteome</keyword>
<evidence type="ECO:0000256" key="1">
    <source>
        <dbReference type="SAM" id="MobiDB-lite"/>
    </source>
</evidence>
<dbReference type="RefSeq" id="WP_309850907.1">
    <property type="nucleotide sequence ID" value="NZ_JAVDUI010000001.1"/>
</dbReference>
<evidence type="ECO:0000313" key="2">
    <source>
        <dbReference type="EMBL" id="MDR6892226.1"/>
    </source>
</evidence>
<protein>
    <submittedName>
        <fullName evidence="2">Uncharacterized protein</fullName>
    </submittedName>
</protein>
<sequence length="335" mass="36334">MNWNRNAPVALGVQVSGFAALVPQDREAAVDDSVAATVVVVDPAQRSRRASESPKRAVLPQAQRAAATFDRFSAYASAGVRTVGQNLAYAGERLAGRLDGGGALALADGHLADGARVNSFQENLQMAMASQRTGAGSGLGSGPGGAGVGGRVSDDPARGIVGLNRKDGWNDIQHREFDKKVTGLDEEAKAANARGESMKFQKPGDRYWSKERILNQYPEKAYDLLPDHLKSKELSDAWEALNKRSDLSEASLRRERRELVRETLKGYDLDHKVDLQLGGKDSLDNIQWLDMSVNRSVGSQLRWKVGNPESGKFARLSDNGEKPGTPIREFLAQPK</sequence>
<organism evidence="2 3">
    <name type="scientific">Falsarthrobacter nasiphocae</name>
    <dbReference type="NCBI Taxonomy" id="189863"/>
    <lineage>
        <taxon>Bacteria</taxon>
        <taxon>Bacillati</taxon>
        <taxon>Actinomycetota</taxon>
        <taxon>Actinomycetes</taxon>
        <taxon>Micrococcales</taxon>
        <taxon>Micrococcaceae</taxon>
        <taxon>Falsarthrobacter</taxon>
    </lineage>
</organism>
<dbReference type="InterPro" id="IPR003615">
    <property type="entry name" value="HNH_nuc"/>
</dbReference>
<proteinExistence type="predicted"/>
<dbReference type="AlphaFoldDB" id="A0AAE3YHP3"/>
<accession>A0AAE3YHP3</accession>
<feature type="region of interest" description="Disordered" evidence="1">
    <location>
        <begin position="131"/>
        <end position="152"/>
    </location>
</feature>
<dbReference type="CDD" id="cd00085">
    <property type="entry name" value="HNHc"/>
    <property type="match status" value="1"/>
</dbReference>
<dbReference type="Proteomes" id="UP001247307">
    <property type="component" value="Unassembled WGS sequence"/>
</dbReference>
<reference evidence="2" key="1">
    <citation type="submission" date="2023-07" db="EMBL/GenBank/DDBJ databases">
        <title>Sequencing the genomes of 1000 actinobacteria strains.</title>
        <authorList>
            <person name="Klenk H.-P."/>
        </authorList>
    </citation>
    <scope>NUCLEOTIDE SEQUENCE</scope>
    <source>
        <strain evidence="2">DSM 13988</strain>
    </source>
</reference>
<feature type="region of interest" description="Disordered" evidence="1">
    <location>
        <begin position="309"/>
        <end position="335"/>
    </location>
</feature>
<evidence type="ECO:0000313" key="3">
    <source>
        <dbReference type="Proteomes" id="UP001247307"/>
    </source>
</evidence>
<comment type="caution">
    <text evidence="2">The sequence shown here is derived from an EMBL/GenBank/DDBJ whole genome shotgun (WGS) entry which is preliminary data.</text>
</comment>